<organism evidence="4 5">
    <name type="scientific">Candidatus Wildermuthbacteria bacterium RIFCSPHIGHO2_02_FULL_45_25</name>
    <dbReference type="NCBI Taxonomy" id="1802450"/>
    <lineage>
        <taxon>Bacteria</taxon>
        <taxon>Candidatus Wildermuthiibacteriota</taxon>
    </lineage>
</organism>
<dbReference type="PANTHER" id="PTHR46429">
    <property type="entry name" value="23S RRNA (GUANOSINE-2'-O-)-METHYLTRANSFERASE RLMB"/>
    <property type="match status" value="1"/>
</dbReference>
<proteinExistence type="predicted"/>
<keyword evidence="1" id="KW-0489">Methyltransferase</keyword>
<evidence type="ECO:0000313" key="4">
    <source>
        <dbReference type="EMBL" id="OHA66349.1"/>
    </source>
</evidence>
<evidence type="ECO:0000256" key="2">
    <source>
        <dbReference type="ARBA" id="ARBA00022679"/>
    </source>
</evidence>
<dbReference type="InterPro" id="IPR004441">
    <property type="entry name" value="rRNA_MeTrfase_TrmH"/>
</dbReference>
<dbReference type="SUPFAM" id="SSF75217">
    <property type="entry name" value="alpha/beta knot"/>
    <property type="match status" value="1"/>
</dbReference>
<dbReference type="AlphaFoldDB" id="A0A1G2R1T4"/>
<dbReference type="EMBL" id="MHTV01000035">
    <property type="protein sequence ID" value="OHA66349.1"/>
    <property type="molecule type" value="Genomic_DNA"/>
</dbReference>
<dbReference type="GO" id="GO:0005829">
    <property type="term" value="C:cytosol"/>
    <property type="evidence" value="ECO:0007669"/>
    <property type="project" value="TreeGrafter"/>
</dbReference>
<dbReference type="InterPro" id="IPR029026">
    <property type="entry name" value="tRNA_m1G_MTases_N"/>
</dbReference>
<dbReference type="PANTHER" id="PTHR46429:SF1">
    <property type="entry name" value="23S RRNA (GUANOSINE-2'-O-)-METHYLTRANSFERASE RLMB"/>
    <property type="match status" value="1"/>
</dbReference>
<comment type="caution">
    <text evidence="4">The sequence shown here is derived from an EMBL/GenBank/DDBJ whole genome shotgun (WGS) entry which is preliminary data.</text>
</comment>
<evidence type="ECO:0000313" key="5">
    <source>
        <dbReference type="Proteomes" id="UP000178092"/>
    </source>
</evidence>
<evidence type="ECO:0000259" key="3">
    <source>
        <dbReference type="Pfam" id="PF00588"/>
    </source>
</evidence>
<dbReference type="Pfam" id="PF00588">
    <property type="entry name" value="SpoU_methylase"/>
    <property type="match status" value="1"/>
</dbReference>
<protein>
    <recommendedName>
        <fullName evidence="3">tRNA/rRNA methyltransferase SpoU type domain-containing protein</fullName>
    </recommendedName>
</protein>
<dbReference type="GO" id="GO:0003723">
    <property type="term" value="F:RNA binding"/>
    <property type="evidence" value="ECO:0007669"/>
    <property type="project" value="InterPro"/>
</dbReference>
<dbReference type="CDD" id="cd18097">
    <property type="entry name" value="SpoU-like"/>
    <property type="match status" value="1"/>
</dbReference>
<dbReference type="GO" id="GO:0032259">
    <property type="term" value="P:methylation"/>
    <property type="evidence" value="ECO:0007669"/>
    <property type="project" value="UniProtKB-KW"/>
</dbReference>
<dbReference type="GO" id="GO:0006396">
    <property type="term" value="P:RNA processing"/>
    <property type="evidence" value="ECO:0007669"/>
    <property type="project" value="InterPro"/>
</dbReference>
<dbReference type="GO" id="GO:0008173">
    <property type="term" value="F:RNA methyltransferase activity"/>
    <property type="evidence" value="ECO:0007669"/>
    <property type="project" value="InterPro"/>
</dbReference>
<accession>A0A1G2R1T4</accession>
<evidence type="ECO:0000256" key="1">
    <source>
        <dbReference type="ARBA" id="ARBA00022603"/>
    </source>
</evidence>
<feature type="domain" description="tRNA/rRNA methyltransferase SpoU type" evidence="3">
    <location>
        <begin position="6"/>
        <end position="154"/>
    </location>
</feature>
<dbReference type="Gene3D" id="3.40.1280.10">
    <property type="match status" value="1"/>
</dbReference>
<dbReference type="Proteomes" id="UP000178092">
    <property type="component" value="Unassembled WGS sequence"/>
</dbReference>
<dbReference type="InterPro" id="IPR001537">
    <property type="entry name" value="SpoU_MeTrfase"/>
</dbReference>
<keyword evidence="2" id="KW-0808">Transferase</keyword>
<gene>
    <name evidence="4" type="ORF">A3C04_01845</name>
</gene>
<reference evidence="4 5" key="1">
    <citation type="journal article" date="2016" name="Nat. Commun.">
        <title>Thousands of microbial genomes shed light on interconnected biogeochemical processes in an aquifer system.</title>
        <authorList>
            <person name="Anantharaman K."/>
            <person name="Brown C.T."/>
            <person name="Hug L.A."/>
            <person name="Sharon I."/>
            <person name="Castelle C.J."/>
            <person name="Probst A.J."/>
            <person name="Thomas B.C."/>
            <person name="Singh A."/>
            <person name="Wilkins M.J."/>
            <person name="Karaoz U."/>
            <person name="Brodie E.L."/>
            <person name="Williams K.H."/>
            <person name="Hubbard S.S."/>
            <person name="Banfield J.F."/>
        </authorList>
    </citation>
    <scope>NUCLEOTIDE SEQUENCE [LARGE SCALE GENOMIC DNA]</scope>
</reference>
<dbReference type="InterPro" id="IPR029028">
    <property type="entry name" value="Alpha/beta_knot_MTases"/>
</dbReference>
<name>A0A1G2R1T4_9BACT</name>
<sequence>MLANEVFVVVENIRSAENVGSLFRTADALGIQKIFLCGITPIPISIGRKPGTDKIAKTALGAEQTVAWEYASQTWRVAEQLKRKGVRVVALEQSPKSIALQKFEPKFPLALALGNEVNGVSSAVLKRCDNVVEIPMRGQKESLNVAVAFGIAAYQIVKHESP</sequence>